<feature type="domain" description="DDE-1" evidence="1">
    <location>
        <begin position="171"/>
        <end position="257"/>
    </location>
</feature>
<name>A0A485KZ96_9STRA</name>
<proteinExistence type="predicted"/>
<dbReference type="AlphaFoldDB" id="A0A485KZ96"/>
<reference evidence="3 4" key="1">
    <citation type="submission" date="2019-03" db="EMBL/GenBank/DDBJ databases">
        <authorList>
            <person name="Gaulin E."/>
            <person name="Dumas B."/>
        </authorList>
    </citation>
    <scope>NUCLEOTIDE SEQUENCE [LARGE SCALE GENOMIC DNA]</scope>
    <source>
        <strain evidence="3">CBS 568.67</strain>
    </source>
</reference>
<dbReference type="OrthoDB" id="90455at2759"/>
<organism evidence="3 4">
    <name type="scientific">Aphanomyces stellatus</name>
    <dbReference type="NCBI Taxonomy" id="120398"/>
    <lineage>
        <taxon>Eukaryota</taxon>
        <taxon>Sar</taxon>
        <taxon>Stramenopiles</taxon>
        <taxon>Oomycota</taxon>
        <taxon>Saprolegniomycetes</taxon>
        <taxon>Saprolegniales</taxon>
        <taxon>Verrucalvaceae</taxon>
        <taxon>Aphanomyces</taxon>
    </lineage>
</organism>
<reference evidence="2" key="2">
    <citation type="submission" date="2019-06" db="EMBL/GenBank/DDBJ databases">
        <title>Genomics analysis of Aphanomyces spp. identifies a new class of oomycete effector associated with host adaptation.</title>
        <authorList>
            <person name="Gaulin E."/>
        </authorList>
    </citation>
    <scope>NUCLEOTIDE SEQUENCE</scope>
    <source>
        <strain evidence="2">CBS 578.67</strain>
    </source>
</reference>
<dbReference type="Pfam" id="PF03184">
    <property type="entry name" value="DDE_1"/>
    <property type="match status" value="1"/>
</dbReference>
<dbReference type="EMBL" id="VJMH01005424">
    <property type="protein sequence ID" value="KAF0696170.1"/>
    <property type="molecule type" value="Genomic_DNA"/>
</dbReference>
<dbReference type="EMBL" id="CAADRA010005445">
    <property type="protein sequence ID" value="VFT89904.1"/>
    <property type="molecule type" value="Genomic_DNA"/>
</dbReference>
<gene>
    <name evidence="3" type="primary">Aste57867_13059</name>
    <name evidence="2" type="ORF">As57867_013011</name>
    <name evidence="3" type="ORF">ASTE57867_13059</name>
</gene>
<evidence type="ECO:0000313" key="2">
    <source>
        <dbReference type="EMBL" id="KAF0696170.1"/>
    </source>
</evidence>
<dbReference type="Proteomes" id="UP000332933">
    <property type="component" value="Unassembled WGS sequence"/>
</dbReference>
<sequence length="335" mass="38178">MKVKGPSVIAKSTKISRSNLKRWKAAAVKPERFEGNKKRNNLDGAERHESIPDSEALVGYMTKMRANERALTCTHLVNFLKKHHRPWLDDYLNEKKDSNKPGKEYQTLLMLLRVMDHASRSRPILQAHDGFGPHTIINVEIGMHYDMPPHAIWTVRGGSSKISSGEKHSYRMTAVLSIRADGAKLPILFIMRGVPGGVIDKTELKTFPPGHFYAVQERAWMDARVWAFYLRSLVKPQIDEPSVLLLDNFDPHVSDEARRLRSQLPLDACIMGPFKKHLRDIWLQEDHIEGDDEEEDGDQDLVCVSSQKKRAAMIKRAITAWDRRDSPAASEASRE</sequence>
<evidence type="ECO:0000313" key="4">
    <source>
        <dbReference type="Proteomes" id="UP000332933"/>
    </source>
</evidence>
<evidence type="ECO:0000313" key="3">
    <source>
        <dbReference type="EMBL" id="VFT89904.1"/>
    </source>
</evidence>
<evidence type="ECO:0000259" key="1">
    <source>
        <dbReference type="Pfam" id="PF03184"/>
    </source>
</evidence>
<dbReference type="InterPro" id="IPR004875">
    <property type="entry name" value="DDE_SF_endonuclease_dom"/>
</dbReference>
<accession>A0A485KZ96</accession>
<dbReference type="GO" id="GO:0003676">
    <property type="term" value="F:nucleic acid binding"/>
    <property type="evidence" value="ECO:0007669"/>
    <property type="project" value="InterPro"/>
</dbReference>
<protein>
    <submittedName>
        <fullName evidence="3">Aste57867_13059 protein</fullName>
    </submittedName>
</protein>
<keyword evidence="4" id="KW-1185">Reference proteome</keyword>